<reference evidence="2" key="1">
    <citation type="journal article" date="2019" name="Int. J. Syst. Evol. Microbiol.">
        <title>The Global Catalogue of Microorganisms (GCM) 10K type strain sequencing project: providing services to taxonomists for standard genome sequencing and annotation.</title>
        <authorList>
            <consortium name="The Broad Institute Genomics Platform"/>
            <consortium name="The Broad Institute Genome Sequencing Center for Infectious Disease"/>
            <person name="Wu L."/>
            <person name="Ma J."/>
        </authorList>
    </citation>
    <scope>NUCLEOTIDE SEQUENCE [LARGE SCALE GENOMIC DNA]</scope>
    <source>
        <strain evidence="2">DT92</strain>
    </source>
</reference>
<comment type="caution">
    <text evidence="1">The sequence shown here is derived from an EMBL/GenBank/DDBJ whole genome shotgun (WGS) entry which is preliminary data.</text>
</comment>
<sequence>MLHDILKLDGVAELNKSQQNLINGQVGCCLECVRDSDCNDPEQICEFARCVYFM</sequence>
<dbReference type="Proteomes" id="UP001597344">
    <property type="component" value="Unassembled WGS sequence"/>
</dbReference>
<dbReference type="EMBL" id="JBHUHY010000032">
    <property type="protein sequence ID" value="MFD2188831.1"/>
    <property type="molecule type" value="Genomic_DNA"/>
</dbReference>
<accession>A0ABW5B3V4</accession>
<name>A0ABW5B3V4_9FLAO</name>
<dbReference type="RefSeq" id="WP_378321857.1">
    <property type="nucleotide sequence ID" value="NZ_JBHUHY010000032.1"/>
</dbReference>
<evidence type="ECO:0000313" key="1">
    <source>
        <dbReference type="EMBL" id="MFD2188831.1"/>
    </source>
</evidence>
<keyword evidence="2" id="KW-1185">Reference proteome</keyword>
<evidence type="ECO:0000313" key="2">
    <source>
        <dbReference type="Proteomes" id="UP001597344"/>
    </source>
</evidence>
<protein>
    <submittedName>
        <fullName evidence="1">Uncharacterized protein</fullName>
    </submittedName>
</protein>
<gene>
    <name evidence="1" type="ORF">ACFSJT_18665</name>
</gene>
<organism evidence="1 2">
    <name type="scientific">Aquimarina celericrescens</name>
    <dbReference type="NCBI Taxonomy" id="1964542"/>
    <lineage>
        <taxon>Bacteria</taxon>
        <taxon>Pseudomonadati</taxon>
        <taxon>Bacteroidota</taxon>
        <taxon>Flavobacteriia</taxon>
        <taxon>Flavobacteriales</taxon>
        <taxon>Flavobacteriaceae</taxon>
        <taxon>Aquimarina</taxon>
    </lineage>
</organism>
<proteinExistence type="predicted"/>